<organism evidence="6">
    <name type="scientific">freshwater metagenome</name>
    <dbReference type="NCBI Taxonomy" id="449393"/>
    <lineage>
        <taxon>unclassified sequences</taxon>
        <taxon>metagenomes</taxon>
        <taxon>ecological metagenomes</taxon>
    </lineage>
</organism>
<dbReference type="InterPro" id="IPR050438">
    <property type="entry name" value="LMW_PTPase"/>
</dbReference>
<proteinExistence type="inferred from homology"/>
<dbReference type="InterPro" id="IPR036196">
    <property type="entry name" value="Ptyr_pPase_sf"/>
</dbReference>
<feature type="domain" description="Phosphotyrosine protein phosphatase I" evidence="5">
    <location>
        <begin position="20"/>
        <end position="174"/>
    </location>
</feature>
<accession>A0A6J5YCD3</accession>
<name>A0A6J5YCD3_9ZZZZ</name>
<evidence type="ECO:0000259" key="5">
    <source>
        <dbReference type="SMART" id="SM00226"/>
    </source>
</evidence>
<keyword evidence="4" id="KW-0904">Protein phosphatase</keyword>
<dbReference type="SMART" id="SM00226">
    <property type="entry name" value="LMWPc"/>
    <property type="match status" value="1"/>
</dbReference>
<keyword evidence="3" id="KW-0378">Hydrolase</keyword>
<comment type="similarity">
    <text evidence="1">Belongs to the low molecular weight phosphotyrosine protein phosphatase family.</text>
</comment>
<dbReference type="PANTHER" id="PTHR11717:SF7">
    <property type="entry name" value="LOW MOLECULAR WEIGHT PHOSPHOTYROSINE PROTEIN PHOSPHATASE"/>
    <property type="match status" value="1"/>
</dbReference>
<gene>
    <name evidence="6" type="ORF">UFOPK1392_01299</name>
</gene>
<dbReference type="AlphaFoldDB" id="A0A6J5YCD3"/>
<dbReference type="Pfam" id="PF01451">
    <property type="entry name" value="LMWPc"/>
    <property type="match status" value="1"/>
</dbReference>
<dbReference type="PANTHER" id="PTHR11717">
    <property type="entry name" value="LOW MOLECULAR WEIGHT PROTEIN TYROSINE PHOSPHATASE"/>
    <property type="match status" value="1"/>
</dbReference>
<dbReference type="PRINTS" id="PR00719">
    <property type="entry name" value="LMWPTPASE"/>
</dbReference>
<evidence type="ECO:0000313" key="6">
    <source>
        <dbReference type="EMBL" id="CAB4323543.1"/>
    </source>
</evidence>
<dbReference type="CDD" id="cd16343">
    <property type="entry name" value="LMWPTP"/>
    <property type="match status" value="1"/>
</dbReference>
<reference evidence="6" key="1">
    <citation type="submission" date="2020-05" db="EMBL/GenBank/DDBJ databases">
        <authorList>
            <person name="Chiriac C."/>
            <person name="Salcher M."/>
            <person name="Ghai R."/>
            <person name="Kavagutti S V."/>
        </authorList>
    </citation>
    <scope>NUCLEOTIDE SEQUENCE</scope>
</reference>
<dbReference type="EMBL" id="CAEMXZ010000052">
    <property type="protein sequence ID" value="CAB4323543.1"/>
    <property type="molecule type" value="Genomic_DNA"/>
</dbReference>
<evidence type="ECO:0000256" key="1">
    <source>
        <dbReference type="ARBA" id="ARBA00011063"/>
    </source>
</evidence>
<protein>
    <recommendedName>
        <fullName evidence="2">protein-tyrosine-phosphatase</fullName>
        <ecNumber evidence="2">3.1.3.48</ecNumber>
    </recommendedName>
</protein>
<evidence type="ECO:0000256" key="2">
    <source>
        <dbReference type="ARBA" id="ARBA00013064"/>
    </source>
</evidence>
<dbReference type="GO" id="GO:0004725">
    <property type="term" value="F:protein tyrosine phosphatase activity"/>
    <property type="evidence" value="ECO:0007669"/>
    <property type="project" value="UniProtKB-EC"/>
</dbReference>
<dbReference type="InterPro" id="IPR023485">
    <property type="entry name" value="Ptyr_pPase"/>
</dbReference>
<evidence type="ECO:0000256" key="4">
    <source>
        <dbReference type="ARBA" id="ARBA00022912"/>
    </source>
</evidence>
<dbReference type="Gene3D" id="3.40.50.2300">
    <property type="match status" value="1"/>
</dbReference>
<dbReference type="EC" id="3.1.3.48" evidence="2"/>
<dbReference type="SUPFAM" id="SSF52788">
    <property type="entry name" value="Phosphotyrosine protein phosphatases I"/>
    <property type="match status" value="1"/>
</dbReference>
<dbReference type="InterPro" id="IPR017867">
    <property type="entry name" value="Tyr_phospatase_low_mol_wt"/>
</dbReference>
<sequence length="185" mass="20498">MHLWAHDSRETEWVSDSEPIRLCFVCLGNICRSPTAEGIMESLIAEAGLQTRIEVDSAGTGSWHRGEPADARAIAEATRRGVELRSRASTFRTGDAHAYDLVLAMDHTNRFDLIDLTPEPELRERIFLLRSFDPALSADDPHDGSVPDPWSGGDEGFATVYDLIEAACIGLLEHVRTTMLIEGHR</sequence>
<evidence type="ECO:0000256" key="3">
    <source>
        <dbReference type="ARBA" id="ARBA00022801"/>
    </source>
</evidence>